<keyword evidence="17" id="KW-1185">Reference proteome</keyword>
<feature type="domain" description="K+ potassium transporter C-terminal" evidence="14">
    <location>
        <begin position="609"/>
        <end position="762"/>
    </location>
</feature>
<dbReference type="Proteomes" id="UP000663829">
    <property type="component" value="Unassembled WGS sequence"/>
</dbReference>
<feature type="transmembrane region" description="Helical" evidence="12">
    <location>
        <begin position="395"/>
        <end position="413"/>
    </location>
</feature>
<dbReference type="GO" id="GO:0015079">
    <property type="term" value="F:potassium ion transmembrane transporter activity"/>
    <property type="evidence" value="ECO:0007669"/>
    <property type="project" value="InterPro"/>
</dbReference>
<feature type="transmembrane region" description="Helical" evidence="12">
    <location>
        <begin position="100"/>
        <end position="120"/>
    </location>
</feature>
<keyword evidence="5 12" id="KW-0812">Transmembrane</keyword>
<dbReference type="Pfam" id="PF22776">
    <property type="entry name" value="K_trans_C"/>
    <property type="match status" value="1"/>
</dbReference>
<feature type="transmembrane region" description="Helical" evidence="12">
    <location>
        <begin position="267"/>
        <end position="286"/>
    </location>
</feature>
<keyword evidence="10 12" id="KW-0472">Membrane</keyword>
<dbReference type="InterPro" id="IPR053952">
    <property type="entry name" value="K_trans_C"/>
</dbReference>
<accession>A0A814PE33</accession>
<feature type="transmembrane region" description="Helical" evidence="12">
    <location>
        <begin position="473"/>
        <end position="495"/>
    </location>
</feature>
<comment type="caution">
    <text evidence="15">The sequence shown here is derived from an EMBL/GenBank/DDBJ whole genome shotgun (WGS) entry which is preliminary data.</text>
</comment>
<evidence type="ECO:0000256" key="1">
    <source>
        <dbReference type="ARBA" id="ARBA00004141"/>
    </source>
</evidence>
<keyword evidence="6" id="KW-0769">Symport</keyword>
<dbReference type="GO" id="GO:0016020">
    <property type="term" value="C:membrane"/>
    <property type="evidence" value="ECO:0007669"/>
    <property type="project" value="UniProtKB-SubCell"/>
</dbReference>
<evidence type="ECO:0000313" key="17">
    <source>
        <dbReference type="Proteomes" id="UP000663829"/>
    </source>
</evidence>
<evidence type="ECO:0000256" key="2">
    <source>
        <dbReference type="ARBA" id="ARBA00022448"/>
    </source>
</evidence>
<keyword evidence="3" id="KW-1003">Cell membrane</keyword>
<dbReference type="EMBL" id="CAJNOQ010005608">
    <property type="protein sequence ID" value="CAF1104892.1"/>
    <property type="molecule type" value="Genomic_DNA"/>
</dbReference>
<keyword evidence="4" id="KW-0633">Potassium transport</keyword>
<evidence type="ECO:0000256" key="4">
    <source>
        <dbReference type="ARBA" id="ARBA00022538"/>
    </source>
</evidence>
<dbReference type="Proteomes" id="UP000681722">
    <property type="component" value="Unassembled WGS sequence"/>
</dbReference>
<organism evidence="15 17">
    <name type="scientific">Didymodactylos carnosus</name>
    <dbReference type="NCBI Taxonomy" id="1234261"/>
    <lineage>
        <taxon>Eukaryota</taxon>
        <taxon>Metazoa</taxon>
        <taxon>Spiralia</taxon>
        <taxon>Gnathifera</taxon>
        <taxon>Rotifera</taxon>
        <taxon>Eurotatoria</taxon>
        <taxon>Bdelloidea</taxon>
        <taxon>Philodinida</taxon>
        <taxon>Philodinidae</taxon>
        <taxon>Didymodactylos</taxon>
    </lineage>
</organism>
<evidence type="ECO:0000256" key="10">
    <source>
        <dbReference type="ARBA" id="ARBA00023136"/>
    </source>
</evidence>
<comment type="subcellular location">
    <subcellularLocation>
        <location evidence="1">Membrane</location>
        <topology evidence="1">Multi-pass membrane protein</topology>
    </subcellularLocation>
</comment>
<evidence type="ECO:0000259" key="13">
    <source>
        <dbReference type="Pfam" id="PF02705"/>
    </source>
</evidence>
<dbReference type="GO" id="GO:0015293">
    <property type="term" value="F:symporter activity"/>
    <property type="evidence" value="ECO:0007669"/>
    <property type="project" value="UniProtKB-KW"/>
</dbReference>
<evidence type="ECO:0000256" key="9">
    <source>
        <dbReference type="ARBA" id="ARBA00023065"/>
    </source>
</evidence>
<gene>
    <name evidence="15" type="ORF">GPM918_LOCUS18935</name>
    <name evidence="16" type="ORF">SRO942_LOCUS18932</name>
</gene>
<evidence type="ECO:0000313" key="15">
    <source>
        <dbReference type="EMBL" id="CAF1104892.1"/>
    </source>
</evidence>
<evidence type="ECO:0000256" key="12">
    <source>
        <dbReference type="SAM" id="Phobius"/>
    </source>
</evidence>
<evidence type="ECO:0000256" key="11">
    <source>
        <dbReference type="SAM" id="MobiDB-lite"/>
    </source>
</evidence>
<dbReference type="EMBL" id="CAJOBC010005608">
    <property type="protein sequence ID" value="CAF3869540.1"/>
    <property type="molecule type" value="Genomic_DNA"/>
</dbReference>
<evidence type="ECO:0008006" key="18">
    <source>
        <dbReference type="Google" id="ProtNLM"/>
    </source>
</evidence>
<keyword evidence="8 12" id="KW-1133">Transmembrane helix</keyword>
<dbReference type="PANTHER" id="PTHR30540">
    <property type="entry name" value="OSMOTIC STRESS POTASSIUM TRANSPORTER"/>
    <property type="match status" value="1"/>
</dbReference>
<feature type="transmembrane region" description="Helical" evidence="12">
    <location>
        <begin position="298"/>
        <end position="322"/>
    </location>
</feature>
<dbReference type="InterPro" id="IPR003855">
    <property type="entry name" value="K+_transporter"/>
</dbReference>
<dbReference type="InterPro" id="IPR053951">
    <property type="entry name" value="K_trans_N"/>
</dbReference>
<feature type="transmembrane region" description="Helical" evidence="12">
    <location>
        <begin position="154"/>
        <end position="180"/>
    </location>
</feature>
<evidence type="ECO:0000256" key="7">
    <source>
        <dbReference type="ARBA" id="ARBA00022958"/>
    </source>
</evidence>
<sequence length="765" mass="85526">MEKDRKKSNDVSFDSKTDDIVIANSDTNQPAKVDGDSTPVRQPLSDRPSHEEHVTLSKKLSLFLMLTLRSLGVVFGDIGTSPLYVVNTIFVIAPSESQCIGAISLIIWNLIVVVSVKYAIFILMADNQGEGGTFALCGLLTGERSRLGQKAKKVVIVVSIVAASLIIGDGCLTPAVSVLSAIEGLALNAPRLAKYTAPITIVIVFLLFMAQRWGTAKIGIAFGPVMIVWFLVIFMIGVWRVSAKPVILRAFNPWEALHYLIREKKSGFYQIGGVFLSATGLEAMYADMGHFGKWPIRFAWVAVVFPAVLLNYLGQGALLIVHPEYFTNPFYHAVPPWAHWPMVALSTVATIIASQAIISGSFSLVSQAVAMGFCVPMNIIHTSKTMIGQIYVPSINYILMILTIIVTVGFRTSARITNAYGVTVCSVMVITTVLFICVLKWTWQKSIWFILPFILFLVIDLYTWAALSIKIPTGGWVAILIAVFFSVLGFCWYYGQLRLRHFLHHTSQTTLLNDLPMRLGLNMQRQKSIFINTDDSLPQTNTLDEQHEQFVLYSSSDSDNDEHEQPIKRSQSRIALVQNVPIISKSNKDGALITMNNIEQNALPVSVTPGIGCFITHDNKRTPHVFENFIQLMHSIPQVIIFLKIQYARIPVVSIQQRLLVKLYGESVYHITARFGYSENDKNLYDDVLILARNLYQIPISDDEMKVTFFISNQTVNVSTKGWKSWIRRWPLYLYSVLKALYPGEAINIQLPLENTVYIGTLSEL</sequence>
<keyword evidence="7" id="KW-0630">Potassium</keyword>
<dbReference type="AlphaFoldDB" id="A0A814PE33"/>
<proteinExistence type="inferred from homology"/>
<feature type="transmembrane region" description="Helical" evidence="12">
    <location>
        <begin position="419"/>
        <end position="439"/>
    </location>
</feature>
<evidence type="ECO:0000256" key="6">
    <source>
        <dbReference type="ARBA" id="ARBA00022847"/>
    </source>
</evidence>
<feature type="transmembrane region" description="Helical" evidence="12">
    <location>
        <begin position="342"/>
        <end position="375"/>
    </location>
</feature>
<dbReference type="OrthoDB" id="504708at2759"/>
<feature type="domain" description="K+ potassium transporter integral membrane" evidence="13">
    <location>
        <begin position="67"/>
        <end position="506"/>
    </location>
</feature>
<keyword evidence="9" id="KW-0406">Ion transport</keyword>
<dbReference type="HAMAP" id="MF_01522">
    <property type="entry name" value="Kup"/>
    <property type="match status" value="1"/>
</dbReference>
<feature type="transmembrane region" description="Helical" evidence="12">
    <location>
        <begin position="446"/>
        <end position="467"/>
    </location>
</feature>
<dbReference type="Pfam" id="PF02705">
    <property type="entry name" value="K_trans"/>
    <property type="match status" value="1"/>
</dbReference>
<keyword evidence="2" id="KW-0813">Transport</keyword>
<feature type="transmembrane region" description="Helical" evidence="12">
    <location>
        <begin position="218"/>
        <end position="239"/>
    </location>
</feature>
<feature type="transmembrane region" description="Helical" evidence="12">
    <location>
        <begin position="192"/>
        <end position="211"/>
    </location>
</feature>
<protein>
    <recommendedName>
        <fullName evidence="18">Potassium transporter</fullName>
    </recommendedName>
</protein>
<evidence type="ECO:0000256" key="8">
    <source>
        <dbReference type="ARBA" id="ARBA00022989"/>
    </source>
</evidence>
<evidence type="ECO:0000256" key="5">
    <source>
        <dbReference type="ARBA" id="ARBA00022692"/>
    </source>
</evidence>
<evidence type="ECO:0000313" key="16">
    <source>
        <dbReference type="EMBL" id="CAF3869540.1"/>
    </source>
</evidence>
<evidence type="ECO:0000256" key="3">
    <source>
        <dbReference type="ARBA" id="ARBA00022475"/>
    </source>
</evidence>
<dbReference type="PANTHER" id="PTHR30540:SF83">
    <property type="entry name" value="K+ POTASSIUM TRANSPORTER"/>
    <property type="match status" value="1"/>
</dbReference>
<name>A0A814PE33_9BILA</name>
<feature type="region of interest" description="Disordered" evidence="11">
    <location>
        <begin position="17"/>
        <end position="49"/>
    </location>
</feature>
<evidence type="ECO:0000259" key="14">
    <source>
        <dbReference type="Pfam" id="PF22776"/>
    </source>
</evidence>
<dbReference type="InterPro" id="IPR023051">
    <property type="entry name" value="Kup"/>
</dbReference>
<reference evidence="15" key="1">
    <citation type="submission" date="2021-02" db="EMBL/GenBank/DDBJ databases">
        <authorList>
            <person name="Nowell W R."/>
        </authorList>
    </citation>
    <scope>NUCLEOTIDE SEQUENCE</scope>
</reference>